<dbReference type="InterPro" id="IPR037126">
    <property type="entry name" value="PdaC/RsiV-like_sf"/>
</dbReference>
<dbReference type="Gene3D" id="3.30.565.40">
    <property type="entry name" value="Fervidobacterium nodosum Rt17-B1 like"/>
    <property type="match status" value="1"/>
</dbReference>
<dbReference type="Gene3D" id="3.90.640.20">
    <property type="entry name" value="Heat-shock cognate protein, ATPase"/>
    <property type="match status" value="1"/>
</dbReference>
<evidence type="ECO:0000313" key="4">
    <source>
        <dbReference type="Proteomes" id="UP000199588"/>
    </source>
</evidence>
<dbReference type="RefSeq" id="WP_011200505.1">
    <property type="nucleotide sequence ID" value="NZ_CP015031.1"/>
</dbReference>
<keyword evidence="1" id="KW-0175">Coiled coil</keyword>
<dbReference type="PROSITE" id="PS51257">
    <property type="entry name" value="PROKAR_LIPOPROTEIN"/>
    <property type="match status" value="1"/>
</dbReference>
<feature type="coiled-coil region" evidence="1">
    <location>
        <begin position="24"/>
        <end position="65"/>
    </location>
</feature>
<comment type="caution">
    <text evidence="3">The sequence shown here is derived from an EMBL/GenBank/DDBJ whole genome shotgun (WGS) entry which is preliminary data.</text>
</comment>
<evidence type="ECO:0000256" key="1">
    <source>
        <dbReference type="SAM" id="Coils"/>
    </source>
</evidence>
<dbReference type="EMBL" id="FMUQ01000002">
    <property type="protein sequence ID" value="SCX77789.1"/>
    <property type="molecule type" value="Genomic_DNA"/>
</dbReference>
<dbReference type="Pfam" id="PF11738">
    <property type="entry name" value="DUF3298"/>
    <property type="match status" value="1"/>
</dbReference>
<evidence type="ECO:0000259" key="2">
    <source>
        <dbReference type="Pfam" id="PF11738"/>
    </source>
</evidence>
<sequence length="308" mass="35483">MNKALLPVLVSSIFMLSACNEEKNIELAAQLQHYQQQVDQLKTELENANNKLTQTQNELTAQQQAFPALKTTEEKIFTRNEEISFTENRPTGSGIINYYIDTVKTSIPWLDKLLISQAIDILNQDAEPKDKLTINDSDSDQQKAVLTEKLENNYQRDLDILTANKLPGIDYIIETSYLGQRENLVSFSLFRHAYYGGERSSFYTRYLNIDSETQSIIRLSDVIPPVKQKELKELLWNSYANALGNNKPYIKKQNFYIAKDFYFTPDGMNFVYSPSSIAPFSAGEITLQLYWNEINTLINGQYIWHDIK</sequence>
<keyword evidence="4" id="KW-1185">Reference proteome</keyword>
<proteinExistence type="predicted"/>
<feature type="domain" description="DUF3298" evidence="2">
    <location>
        <begin position="227"/>
        <end position="291"/>
    </location>
</feature>
<evidence type="ECO:0000313" key="3">
    <source>
        <dbReference type="EMBL" id="SCX77789.1"/>
    </source>
</evidence>
<protein>
    <recommendedName>
        <fullName evidence="2">DUF3298 domain-containing protein</fullName>
    </recommendedName>
</protein>
<gene>
    <name evidence="3" type="ORF">SAMN02910354_00331</name>
</gene>
<name>A0A1G5AIU5_9PAST</name>
<reference evidence="3 4" key="1">
    <citation type="submission" date="2016-10" db="EMBL/GenBank/DDBJ databases">
        <authorList>
            <person name="Varghese N."/>
            <person name="Submissions S."/>
        </authorList>
    </citation>
    <scope>NUCLEOTIDE SEQUENCE [LARGE SCALE GENOMIC DNA]</scope>
    <source>
        <strain evidence="3 4">DSM 22022</strain>
    </source>
</reference>
<dbReference type="Proteomes" id="UP000199588">
    <property type="component" value="Unassembled WGS sequence"/>
</dbReference>
<dbReference type="InterPro" id="IPR021729">
    <property type="entry name" value="DUF3298"/>
</dbReference>
<accession>A0A1G5AIU5</accession>
<organism evidence="3 4">
    <name type="scientific">Basfia succiniciproducens</name>
    <dbReference type="NCBI Taxonomy" id="653940"/>
    <lineage>
        <taxon>Bacteria</taxon>
        <taxon>Pseudomonadati</taxon>
        <taxon>Pseudomonadota</taxon>
        <taxon>Gammaproteobacteria</taxon>
        <taxon>Pasteurellales</taxon>
        <taxon>Pasteurellaceae</taxon>
        <taxon>Basfia</taxon>
    </lineage>
</organism>